<protein>
    <recommendedName>
        <fullName evidence="3">Copper amine oxidase N-terminal domain-containing protein</fullName>
    </recommendedName>
</protein>
<dbReference type="EMBL" id="FNBG01000021">
    <property type="protein sequence ID" value="SDF93804.1"/>
    <property type="molecule type" value="Genomic_DNA"/>
</dbReference>
<organism evidence="1 2">
    <name type="scientific">Fontibacillus panacisegetis</name>
    <dbReference type="NCBI Taxonomy" id="670482"/>
    <lineage>
        <taxon>Bacteria</taxon>
        <taxon>Bacillati</taxon>
        <taxon>Bacillota</taxon>
        <taxon>Bacilli</taxon>
        <taxon>Bacillales</taxon>
        <taxon>Paenibacillaceae</taxon>
        <taxon>Fontibacillus</taxon>
    </lineage>
</organism>
<evidence type="ECO:0000313" key="2">
    <source>
        <dbReference type="Proteomes" id="UP000198972"/>
    </source>
</evidence>
<dbReference type="STRING" id="670482.SAMN04488542_12123"/>
<proteinExistence type="predicted"/>
<gene>
    <name evidence="1" type="ORF">SAMN04488542_12123</name>
</gene>
<accession>A0A1G7Q5N6</accession>
<dbReference type="Proteomes" id="UP000198972">
    <property type="component" value="Unassembled WGS sequence"/>
</dbReference>
<reference evidence="1 2" key="1">
    <citation type="submission" date="2016-10" db="EMBL/GenBank/DDBJ databases">
        <authorList>
            <person name="de Groot N.N."/>
        </authorList>
    </citation>
    <scope>NUCLEOTIDE SEQUENCE [LARGE SCALE GENOMIC DNA]</scope>
    <source>
        <strain evidence="1 2">DSM 28129</strain>
    </source>
</reference>
<sequence>MIALLYMSCTATFCSIIRLYKKMKSGDHVVRRIITKLLICAGLLASIALPLQVGYAQASISELPIIENDAAVFQLISHKISAKLNKSSITLDSESLKASPLLMKNGNLYLPIKWLELAHVGKIMKSTKTNSYWVEFSPDHPTYFSTIHFKPDSPKLYTESNGKLTVLDDAQKILPPFMKNNTLYVPVSMLPRMGINYNWSQGTLQLTWSEMSAKVLHPVYTTEAGRITFSSLVQKGYGEVSLMQRLGPDGMLAVQDSKGSKTNDKSIKIGTREFNRVEFSVDLRPGPNPLQIHSSDNPSADIIVNRIVKDPSLIPVRYTHDTYANNLVFNKPTQGYLRVQAGEAIEISGSVITEYIQSLGLELMKFQNGDYQTSGNRTVVQMNENREFNGSIAINEPGSYLIKILSLDVFVGGETSPYSSEKWAEIAVEVLPKGK</sequence>
<evidence type="ECO:0000313" key="1">
    <source>
        <dbReference type="EMBL" id="SDF93804.1"/>
    </source>
</evidence>
<keyword evidence="2" id="KW-1185">Reference proteome</keyword>
<dbReference type="AlphaFoldDB" id="A0A1G7Q5N6"/>
<evidence type="ECO:0008006" key="3">
    <source>
        <dbReference type="Google" id="ProtNLM"/>
    </source>
</evidence>
<name>A0A1G7Q5N6_9BACL</name>